<feature type="region of interest" description="Disordered" evidence="1">
    <location>
        <begin position="348"/>
        <end position="383"/>
    </location>
</feature>
<reference evidence="2" key="2">
    <citation type="submission" date="2023-02" db="EMBL/GenBank/DDBJ databases">
        <authorList>
            <person name="Swenson N.G."/>
            <person name="Wegrzyn J.L."/>
            <person name="Mcevoy S.L."/>
        </authorList>
    </citation>
    <scope>NUCLEOTIDE SEQUENCE</scope>
    <source>
        <strain evidence="2">91603</strain>
        <tissue evidence="2">Leaf</tissue>
    </source>
</reference>
<accession>A0AAD5IYT8</accession>
<evidence type="ECO:0000313" key="2">
    <source>
        <dbReference type="EMBL" id="KAI9180512.1"/>
    </source>
</evidence>
<feature type="compositionally biased region" description="Acidic residues" evidence="1">
    <location>
        <begin position="359"/>
        <end position="371"/>
    </location>
</feature>
<organism evidence="2 3">
    <name type="scientific">Acer negundo</name>
    <name type="common">Box elder</name>
    <dbReference type="NCBI Taxonomy" id="4023"/>
    <lineage>
        <taxon>Eukaryota</taxon>
        <taxon>Viridiplantae</taxon>
        <taxon>Streptophyta</taxon>
        <taxon>Embryophyta</taxon>
        <taxon>Tracheophyta</taxon>
        <taxon>Spermatophyta</taxon>
        <taxon>Magnoliopsida</taxon>
        <taxon>eudicotyledons</taxon>
        <taxon>Gunneridae</taxon>
        <taxon>Pentapetalae</taxon>
        <taxon>rosids</taxon>
        <taxon>malvids</taxon>
        <taxon>Sapindales</taxon>
        <taxon>Sapindaceae</taxon>
        <taxon>Hippocastanoideae</taxon>
        <taxon>Acereae</taxon>
        <taxon>Acer</taxon>
    </lineage>
</organism>
<feature type="region of interest" description="Disordered" evidence="1">
    <location>
        <begin position="241"/>
        <end position="271"/>
    </location>
</feature>
<evidence type="ECO:0000313" key="3">
    <source>
        <dbReference type="Proteomes" id="UP001064489"/>
    </source>
</evidence>
<comment type="caution">
    <text evidence="2">The sequence shown here is derived from an EMBL/GenBank/DDBJ whole genome shotgun (WGS) entry which is preliminary data.</text>
</comment>
<dbReference type="Proteomes" id="UP001064489">
    <property type="component" value="Chromosome 4"/>
</dbReference>
<keyword evidence="3" id="KW-1185">Reference proteome</keyword>
<feature type="compositionally biased region" description="Acidic residues" evidence="1">
    <location>
        <begin position="253"/>
        <end position="263"/>
    </location>
</feature>
<evidence type="ECO:0000256" key="1">
    <source>
        <dbReference type="SAM" id="MobiDB-lite"/>
    </source>
</evidence>
<proteinExistence type="predicted"/>
<dbReference type="AlphaFoldDB" id="A0AAD5IYT8"/>
<feature type="region of interest" description="Disordered" evidence="1">
    <location>
        <begin position="133"/>
        <end position="159"/>
    </location>
</feature>
<dbReference type="EMBL" id="JAJSOW010000101">
    <property type="protein sequence ID" value="KAI9180512.1"/>
    <property type="molecule type" value="Genomic_DNA"/>
</dbReference>
<sequence length="402" mass="44711">MGDRDAQLEHMGLPLVANQNQRELPPTAIPVQEDQNLAVLVPRLRCRGFTNRSSQDCGTLTGHPLDIGVLIKMEIHKCGNDESNKEAMGFPSLITHFCIYACIDLSADEMKEPSVDIGINKWFLLYPSRGLTRPRGPKRARAEAEDSESEAEGSEPDARHVEGVEEDVNGHSLDIGVLIKMEIHKCGKDKSNKEAIGFPSLITHFCIYACIDLSADEMKEPSVDIEINKWFSLYPSRGLTRPKGPKRARAEAEDSESEAEGSEPDARHVEGAEEDVNGHPLDISVLIKMEIHKCGNDESNKKAMRFPSLITHFCIHACIDLSVDEIKEPSVDIRINKWFSLYPSRGLTRPRGSKRAQAEAEDSESEAEGSEPDARHVEGAEEDVNVRLLTQMLKVMKATYSE</sequence>
<reference evidence="2" key="1">
    <citation type="journal article" date="2022" name="Plant J.">
        <title>Strategies of tolerance reflected in two North American maple genomes.</title>
        <authorList>
            <person name="McEvoy S.L."/>
            <person name="Sezen U.U."/>
            <person name="Trouern-Trend A."/>
            <person name="McMahon S.M."/>
            <person name="Schaberg P.G."/>
            <person name="Yang J."/>
            <person name="Wegrzyn J.L."/>
            <person name="Swenson N.G."/>
        </authorList>
    </citation>
    <scope>NUCLEOTIDE SEQUENCE</scope>
    <source>
        <strain evidence="2">91603</strain>
    </source>
</reference>
<gene>
    <name evidence="2" type="ORF">LWI28_005518</name>
</gene>
<protein>
    <submittedName>
        <fullName evidence="2">Uncharacterized protein</fullName>
    </submittedName>
</protein>
<feature type="compositionally biased region" description="Acidic residues" evidence="1">
    <location>
        <begin position="145"/>
        <end position="155"/>
    </location>
</feature>
<name>A0AAD5IYT8_ACENE</name>